<proteinExistence type="predicted"/>
<dbReference type="Proteomes" id="UP000077154">
    <property type="component" value="Unassembled WGS sequence"/>
</dbReference>
<dbReference type="AlphaFoldDB" id="A0A177AGM0"/>
<dbReference type="OrthoDB" id="1658288at2759"/>
<feature type="region of interest" description="Disordered" evidence="1">
    <location>
        <begin position="50"/>
        <end position="73"/>
    </location>
</feature>
<accession>A0A177AGM0</accession>
<organism evidence="2">
    <name type="scientific">Pseudogymnoascus destructans</name>
    <dbReference type="NCBI Taxonomy" id="655981"/>
    <lineage>
        <taxon>Eukaryota</taxon>
        <taxon>Fungi</taxon>
        <taxon>Dikarya</taxon>
        <taxon>Ascomycota</taxon>
        <taxon>Pezizomycotina</taxon>
        <taxon>Leotiomycetes</taxon>
        <taxon>Thelebolales</taxon>
        <taxon>Thelebolaceae</taxon>
        <taxon>Pseudogymnoascus</taxon>
    </lineage>
</organism>
<protein>
    <recommendedName>
        <fullName evidence="3">DUF676 domain-containing protein</fullName>
    </recommendedName>
</protein>
<evidence type="ECO:0000256" key="1">
    <source>
        <dbReference type="SAM" id="MobiDB-lite"/>
    </source>
</evidence>
<dbReference type="GeneID" id="36286431"/>
<name>A0A177AGM0_9PEZI</name>
<gene>
    <name evidence="2" type="ORF">VC83_03354</name>
</gene>
<dbReference type="RefSeq" id="XP_024325682.1">
    <property type="nucleotide sequence ID" value="XM_024467002.1"/>
</dbReference>
<dbReference type="EMBL" id="KV441391">
    <property type="protein sequence ID" value="OAF60401.1"/>
    <property type="molecule type" value="Genomic_DNA"/>
</dbReference>
<evidence type="ECO:0000313" key="2">
    <source>
        <dbReference type="EMBL" id="OAF60401.1"/>
    </source>
</evidence>
<evidence type="ECO:0008006" key="3">
    <source>
        <dbReference type="Google" id="ProtNLM"/>
    </source>
</evidence>
<reference evidence="2" key="1">
    <citation type="submission" date="2016-03" db="EMBL/GenBank/DDBJ databases">
        <title>Updated assembly of Pseudogymnoascus destructans, the fungus causing white-nose syndrome of bats.</title>
        <authorList>
            <person name="Palmer J.M."/>
            <person name="Drees K.P."/>
            <person name="Foster J.T."/>
            <person name="Lindner D.L."/>
        </authorList>
    </citation>
    <scope>NUCLEOTIDE SEQUENCE [LARGE SCALE GENOMIC DNA]</scope>
    <source>
        <strain evidence="2">20631-21</strain>
    </source>
</reference>
<sequence>MFNTSQLPSQHLWRRFTGRESLLSESECASGDRRDLNIIFVHGLRGHPRGTWSHLRPTSTTGRNEDTDTRTNKHKNIKTFFGLKKSKKETDGSGLPYLYT</sequence>